<evidence type="ECO:0000313" key="2">
    <source>
        <dbReference type="EMBL" id="CAI8607659.1"/>
    </source>
</evidence>
<evidence type="ECO:0000313" key="3">
    <source>
        <dbReference type="Proteomes" id="UP001157006"/>
    </source>
</evidence>
<keyword evidence="3" id="KW-1185">Reference proteome</keyword>
<gene>
    <name evidence="2" type="ORF">VFH_IV048640</name>
</gene>
<dbReference type="AlphaFoldDB" id="A0AAV1AF45"/>
<reference evidence="2 3" key="1">
    <citation type="submission" date="2023-01" db="EMBL/GenBank/DDBJ databases">
        <authorList>
            <person name="Kreplak J."/>
        </authorList>
    </citation>
    <scope>NUCLEOTIDE SEQUENCE [LARGE SCALE GENOMIC DNA]</scope>
</reference>
<accession>A0AAV1AF45</accession>
<name>A0AAV1AF45_VICFA</name>
<evidence type="ECO:0000256" key="1">
    <source>
        <dbReference type="SAM" id="MobiDB-lite"/>
    </source>
</evidence>
<dbReference type="Proteomes" id="UP001157006">
    <property type="component" value="Chromosome 4"/>
</dbReference>
<organism evidence="2 3">
    <name type="scientific">Vicia faba</name>
    <name type="common">Broad bean</name>
    <name type="synonym">Faba vulgaris</name>
    <dbReference type="NCBI Taxonomy" id="3906"/>
    <lineage>
        <taxon>Eukaryota</taxon>
        <taxon>Viridiplantae</taxon>
        <taxon>Streptophyta</taxon>
        <taxon>Embryophyta</taxon>
        <taxon>Tracheophyta</taxon>
        <taxon>Spermatophyta</taxon>
        <taxon>Magnoliopsida</taxon>
        <taxon>eudicotyledons</taxon>
        <taxon>Gunneridae</taxon>
        <taxon>Pentapetalae</taxon>
        <taxon>rosids</taxon>
        <taxon>fabids</taxon>
        <taxon>Fabales</taxon>
        <taxon>Fabaceae</taxon>
        <taxon>Papilionoideae</taxon>
        <taxon>50 kb inversion clade</taxon>
        <taxon>NPAAA clade</taxon>
        <taxon>Hologalegina</taxon>
        <taxon>IRL clade</taxon>
        <taxon>Fabeae</taxon>
        <taxon>Vicia</taxon>
    </lineage>
</organism>
<feature type="compositionally biased region" description="Basic residues" evidence="1">
    <location>
        <begin position="1"/>
        <end position="16"/>
    </location>
</feature>
<protein>
    <submittedName>
        <fullName evidence="2">Uncharacterized protein</fullName>
    </submittedName>
</protein>
<dbReference type="EMBL" id="OX451739">
    <property type="protein sequence ID" value="CAI8607659.1"/>
    <property type="molecule type" value="Genomic_DNA"/>
</dbReference>
<sequence>MASRVAKNKSHVKGKGKAGSFSNVSETAFCLVKEDDLEVFEEKCQHRLVVKQHVYKANVVEELNFPNIVSHVEHQKINYFLQLSQDYNEDIIRVFCVGLHKC</sequence>
<feature type="region of interest" description="Disordered" evidence="1">
    <location>
        <begin position="1"/>
        <end position="21"/>
    </location>
</feature>
<proteinExistence type="predicted"/>